<name>A0AB38FIE2_RHOWR</name>
<evidence type="ECO:0000259" key="1">
    <source>
        <dbReference type="Pfam" id="PF20615"/>
    </source>
</evidence>
<dbReference type="AlphaFoldDB" id="A0AB38FIE2"/>
<organism evidence="2 3">
    <name type="scientific">Rhodococcus wratislaviensis</name>
    <name type="common">Tsukamurella wratislaviensis</name>
    <dbReference type="NCBI Taxonomy" id="44752"/>
    <lineage>
        <taxon>Bacteria</taxon>
        <taxon>Bacillati</taxon>
        <taxon>Actinomycetota</taxon>
        <taxon>Actinomycetes</taxon>
        <taxon>Mycobacteriales</taxon>
        <taxon>Nocardiaceae</taxon>
        <taxon>Rhodococcus</taxon>
    </lineage>
</organism>
<proteinExistence type="predicted"/>
<comment type="caution">
    <text evidence="2">The sequence shown here is derived from an EMBL/GenBank/DDBJ whole genome shotgun (WGS) entry which is preliminary data.</text>
</comment>
<reference evidence="2 3" key="1">
    <citation type="submission" date="2018-06" db="EMBL/GenBank/DDBJ databases">
        <authorList>
            <consortium name="Pathogen Informatics"/>
            <person name="Doyle S."/>
        </authorList>
    </citation>
    <scope>NUCLEOTIDE SEQUENCE [LARGE SCALE GENOMIC DNA]</scope>
    <source>
        <strain evidence="2 3">NCTC13229</strain>
    </source>
</reference>
<gene>
    <name evidence="2" type="ORF">NCTC13229_04612</name>
</gene>
<accession>A0AB38FIE2</accession>
<evidence type="ECO:0000313" key="2">
    <source>
        <dbReference type="EMBL" id="SPZ41110.1"/>
    </source>
</evidence>
<dbReference type="InterPro" id="IPR046543">
    <property type="entry name" value="DUF6802"/>
</dbReference>
<protein>
    <recommendedName>
        <fullName evidence="1">DUF6802 domain-containing protein</fullName>
    </recommendedName>
</protein>
<dbReference type="Proteomes" id="UP000251211">
    <property type="component" value="Unassembled WGS sequence"/>
</dbReference>
<sequence length="109" mass="11504">MRRETAVATTDSFLVPDVPDLDPNTFGPDSGAVALTDPTHDIDGDGVLDTQTFDAGDAVVIASDLDSDGDADHLTMIHEDGAYASWEFRRDGDGVVHWQQTDGGTLGNG</sequence>
<feature type="domain" description="DUF6802" evidence="1">
    <location>
        <begin position="8"/>
        <end position="108"/>
    </location>
</feature>
<dbReference type="EMBL" id="UAUI01000022">
    <property type="protein sequence ID" value="SPZ41110.1"/>
    <property type="molecule type" value="Genomic_DNA"/>
</dbReference>
<evidence type="ECO:0000313" key="3">
    <source>
        <dbReference type="Proteomes" id="UP000251211"/>
    </source>
</evidence>
<dbReference type="Pfam" id="PF20615">
    <property type="entry name" value="DUF6802"/>
    <property type="match status" value="1"/>
</dbReference>